<evidence type="ECO:0000256" key="2">
    <source>
        <dbReference type="ARBA" id="ARBA00023002"/>
    </source>
</evidence>
<dbReference type="AlphaFoldDB" id="Q7V253"/>
<dbReference type="HOGENOM" id="CLU_010194_44_3_3"/>
<dbReference type="RefSeq" id="WP_011132268.1">
    <property type="nucleotide sequence ID" value="NC_005072.1"/>
</dbReference>
<dbReference type="STRING" id="59919.PMM0634"/>
<evidence type="ECO:0000313" key="4">
    <source>
        <dbReference type="Proteomes" id="UP000001026"/>
    </source>
</evidence>
<dbReference type="SUPFAM" id="SSF51735">
    <property type="entry name" value="NAD(P)-binding Rossmann-fold domains"/>
    <property type="match status" value="1"/>
</dbReference>
<keyword evidence="2" id="KW-0560">Oxidoreductase</keyword>
<protein>
    <submittedName>
        <fullName evidence="3">Possible light-dependent protochlorophyllide oxido-reductase</fullName>
    </submittedName>
</protein>
<dbReference type="OrthoDB" id="9809821at2"/>
<sequence length="333" mass="38046">MIKDKNILITGGNSGIGFFTTINLLKTQNNLYIPIRSISRKEEFLLKLIKYFDKKYIEKHLNLIDNIDLSDLENIYKVRDFLIRKNVSLDVVILNAGLQYTGSFYPKVSKQGIELTFAVNHLAHFYLVNILIELINSKKESRIIITSSDVHDPKSSGGNVGEKAGLNNLINFKEEISGKYTNFNSDKAYKNSKLCNVLFAKELSKRLQIKSSKITVISWAPGLVIPNEDLGFFRYSTKFNFFGYIVFSIIAKNILGISENVENAGKLLSDIVFDNDFNNIKYLHLSNKLVFYKKHKLLKSEVSEEASKKELASRLWSFSEELCRSFGFVSFNI</sequence>
<evidence type="ECO:0000256" key="1">
    <source>
        <dbReference type="ARBA" id="ARBA00006484"/>
    </source>
</evidence>
<name>Q7V253_PROMP</name>
<dbReference type="KEGG" id="pmm:PMM0634"/>
<dbReference type="Proteomes" id="UP000001026">
    <property type="component" value="Chromosome"/>
</dbReference>
<dbReference type="EMBL" id="BX548174">
    <property type="protein sequence ID" value="CAE19093.1"/>
    <property type="molecule type" value="Genomic_DNA"/>
</dbReference>
<dbReference type="Gene3D" id="3.40.50.720">
    <property type="entry name" value="NAD(P)-binding Rossmann-like Domain"/>
    <property type="match status" value="1"/>
</dbReference>
<dbReference type="InterPro" id="IPR036291">
    <property type="entry name" value="NAD(P)-bd_dom_sf"/>
</dbReference>
<dbReference type="PANTHER" id="PTHR24320:SF152">
    <property type="entry name" value="SHORT-CHAIN DEHYDROGENASE_REDUCTASE FAMILY PROTEIN"/>
    <property type="match status" value="1"/>
</dbReference>
<dbReference type="Pfam" id="PF00106">
    <property type="entry name" value="adh_short"/>
    <property type="match status" value="1"/>
</dbReference>
<comment type="similarity">
    <text evidence="1">Belongs to the short-chain dehydrogenases/reductases (SDR) family.</text>
</comment>
<dbReference type="eggNOG" id="COG1028">
    <property type="taxonomic scope" value="Bacteria"/>
</dbReference>
<dbReference type="GO" id="GO:0016491">
    <property type="term" value="F:oxidoreductase activity"/>
    <property type="evidence" value="ECO:0007669"/>
    <property type="project" value="UniProtKB-KW"/>
</dbReference>
<proteinExistence type="inferred from homology"/>
<evidence type="ECO:0000313" key="3">
    <source>
        <dbReference type="EMBL" id="CAE19093.1"/>
    </source>
</evidence>
<reference evidence="3 4" key="1">
    <citation type="journal article" date="2003" name="Nature">
        <title>Genome divergence in two Prochlorococcus ecotypes reflects oceanic niche differentiation.</title>
        <authorList>
            <person name="Rocap G."/>
            <person name="Larimer F.W."/>
            <person name="Lamerdin J.E."/>
            <person name="Malfatti S."/>
            <person name="Chain P."/>
            <person name="Ahlgren N.A."/>
            <person name="Arellano A."/>
            <person name="Coleman M."/>
            <person name="Hauser L."/>
            <person name="Hess W.R."/>
            <person name="Johnson Z.I."/>
            <person name="Land M.L."/>
            <person name="Lindell D."/>
            <person name="Post A.F."/>
            <person name="Regala W."/>
            <person name="Shah M."/>
            <person name="Shaw S.L."/>
            <person name="Steglich C."/>
            <person name="Sullivan M.B."/>
            <person name="Ting C.S."/>
            <person name="Tolonen A."/>
            <person name="Webb E.A."/>
            <person name="Zinser E.R."/>
            <person name="Chisholm S.W."/>
        </authorList>
    </citation>
    <scope>NUCLEOTIDE SEQUENCE [LARGE SCALE GENOMIC DNA]</scope>
    <source>
        <strain evidence="4">CCMP1986 / NIES-2087 / MED4</strain>
    </source>
</reference>
<accession>Q7V253</accession>
<organism evidence="3 4">
    <name type="scientific">Prochlorococcus marinus subsp. pastoris (strain CCMP1986 / NIES-2087 / MED4)</name>
    <dbReference type="NCBI Taxonomy" id="59919"/>
    <lineage>
        <taxon>Bacteria</taxon>
        <taxon>Bacillati</taxon>
        <taxon>Cyanobacteriota</taxon>
        <taxon>Cyanophyceae</taxon>
        <taxon>Synechococcales</taxon>
        <taxon>Prochlorococcaceae</taxon>
        <taxon>Prochlorococcus</taxon>
    </lineage>
</organism>
<gene>
    <name evidence="3" type="primary">pcr</name>
    <name evidence="3" type="synonym">por</name>
    <name evidence="3" type="ordered locus">PMM0634</name>
</gene>
<dbReference type="PANTHER" id="PTHR24320">
    <property type="entry name" value="RETINOL DEHYDROGENASE"/>
    <property type="match status" value="1"/>
</dbReference>
<dbReference type="InterPro" id="IPR002347">
    <property type="entry name" value="SDR_fam"/>
</dbReference>